<reference evidence="3 4" key="2">
    <citation type="submission" date="2024-05" db="EMBL/GenBank/DDBJ databases">
        <authorList>
            <person name="Chen Y."/>
            <person name="Shah S."/>
            <person name="Dougan E. K."/>
            <person name="Thang M."/>
            <person name="Chan C."/>
        </authorList>
    </citation>
    <scope>NUCLEOTIDE SEQUENCE [LARGE SCALE GENOMIC DNA]</scope>
</reference>
<reference evidence="2" key="1">
    <citation type="submission" date="2022-10" db="EMBL/GenBank/DDBJ databases">
        <authorList>
            <person name="Chen Y."/>
            <person name="Dougan E. K."/>
            <person name="Chan C."/>
            <person name="Rhodes N."/>
            <person name="Thang M."/>
        </authorList>
    </citation>
    <scope>NUCLEOTIDE SEQUENCE</scope>
</reference>
<dbReference type="InterPro" id="IPR043502">
    <property type="entry name" value="DNA/RNA_pol_sf"/>
</dbReference>
<dbReference type="OrthoDB" id="410733at2759"/>
<evidence type="ECO:0000313" key="4">
    <source>
        <dbReference type="Proteomes" id="UP001152797"/>
    </source>
</evidence>
<dbReference type="InterPro" id="IPR013762">
    <property type="entry name" value="Integrase-like_cat_sf"/>
</dbReference>
<name>A0A9P1GD06_9DINO</name>
<feature type="region of interest" description="Disordered" evidence="1">
    <location>
        <begin position="375"/>
        <end position="398"/>
    </location>
</feature>
<feature type="region of interest" description="Disordered" evidence="1">
    <location>
        <begin position="624"/>
        <end position="659"/>
    </location>
</feature>
<evidence type="ECO:0000313" key="3">
    <source>
        <dbReference type="EMBL" id="CAL4793564.1"/>
    </source>
</evidence>
<organism evidence="2">
    <name type="scientific">Cladocopium goreaui</name>
    <dbReference type="NCBI Taxonomy" id="2562237"/>
    <lineage>
        <taxon>Eukaryota</taxon>
        <taxon>Sar</taxon>
        <taxon>Alveolata</taxon>
        <taxon>Dinophyceae</taxon>
        <taxon>Suessiales</taxon>
        <taxon>Symbiodiniaceae</taxon>
        <taxon>Cladocopium</taxon>
    </lineage>
</organism>
<dbReference type="SUPFAM" id="SSF56672">
    <property type="entry name" value="DNA/RNA polymerases"/>
    <property type="match status" value="1"/>
</dbReference>
<dbReference type="GO" id="GO:0006310">
    <property type="term" value="P:DNA recombination"/>
    <property type="evidence" value="ECO:0007669"/>
    <property type="project" value="InterPro"/>
</dbReference>
<protein>
    <submittedName>
        <fullName evidence="3">RNase H type-1 domain-containing protein</fullName>
    </submittedName>
</protein>
<dbReference type="GO" id="GO:0015074">
    <property type="term" value="P:DNA integration"/>
    <property type="evidence" value="ECO:0007669"/>
    <property type="project" value="InterPro"/>
</dbReference>
<feature type="compositionally biased region" description="Low complexity" evidence="1">
    <location>
        <begin position="385"/>
        <end position="398"/>
    </location>
</feature>
<dbReference type="EMBL" id="CAMXCT020003785">
    <property type="protein sequence ID" value="CAL1159627.1"/>
    <property type="molecule type" value="Genomic_DNA"/>
</dbReference>
<dbReference type="Proteomes" id="UP001152797">
    <property type="component" value="Unassembled WGS sequence"/>
</dbReference>
<gene>
    <name evidence="2" type="ORF">C1SCF055_LOCUS31907</name>
</gene>
<proteinExistence type="predicted"/>
<dbReference type="Gene3D" id="1.10.443.10">
    <property type="entry name" value="Intergrase catalytic core"/>
    <property type="match status" value="1"/>
</dbReference>
<sequence length="1618" mass="180253">MSKLAEVRSDEETFDMFAHVFSGRAPVTIRKRGMAILKLCDHLEDNRLEAFPMTEITFYRYLCSESAQGAPHSRLQGLLQAIAFCRHVLDVTELQVILNSKRCSGAARETNLKERKQASPLLVSELLKLHSIVEESTDAWDAVFAGATLLCCYCRGRWGDLMRSERAFLDFDEDNNPAYVETRTGRHKTMAAQMHRHQFLPMVAPIMGVNGKDWATPWMDRRRALGLTLPPSGLIMPAPDKSGDATQRPLESGECGKWLRRLLNHGAAGESQDERRISSHSLKCTMLSYAAKRGLSVPDRLMLGYHSSQMHMAMVYSRDGAAASLILLERLIREIAAGKFRPDSTRSGRVVDSPIEQSTAQISEVKIETVLSSEEDVAEEHDMSDSSGSTSSSESASSEILEGHSLNKVFTPPQPPEGYSKWQHSKLKTVHLTATTLMIASVKQKVDSDAADKVDSVKKVPIAEKKYRLEQQERCTKRSDEIQLAIKDRPSAVQIENQQLKVAQVADEFRADHGSEIKLQWCWQRRGLAMDQCRLLSWAVHDAWVHQLFRTLSQQPPPGFQAVRMEQLVRADREMWTLIAQECKGSLKPDAAGNIPLDAMFPRFSQDPRITMFLLPTTAAAKAAASTTDKDTGPKRPPQQAAAKSAVPSKKRKTRAERSCPDELKKFNLRCDHGAARASMFVQTATNLGIQWWFAEGSPSPTALDKAHPLAKQIGQGIQASPFAPFYREKFAGKLVSDLIFVEICAGSARLTRTARDAGFTGIAVDHSNSRSCGIDICIFELEDQKQVDELCAFLTAEAENIAAVWIAPSCGTASKARERRLPQLKKVGIEVPIPLRSLEQPDQLDGLEGIENPGNSHYWNTSPMRNIITEFGERFEAAYPQVLCQRIVECIKQQVLSFGAVVSTTLSEQSIDSFLDGLPKGSKVTSRQLVRRGDLRVVHEQCTFLAGADAAAPDDMVEKCWIGVPSEPAYFVERALKAGHPRGLDVHIDDAMRDVVKWNLLDPPYMLAKRRVDFFKKWTARAKELAPAEDALRQQMPEHVRTVLGHKRLVLFGEMLSDLKYPDEKLVEDIAAGFRLSGYMTKSHVFRPKSKRPAMSVSTLKKMSRAFNDSSVASLSKRQEDELEAATWAETESEITKGWVFLDESDSLEGKHVGKRFGIKQGQKIRVIDDCTCCGLNLTVGLHEKFKLHSVDFLAALFGFALKTCPPELRPLVKGRTYDLRSAYKQFAVHPADRETLRMGVNRPGSDRFAVIGFNSLPFGAVGSVAGFLRISQALWFLGYFGLGLLWSAFYDDYTLLSRSELEGSSSWACESLFNLLGMQFATEGHKCLPFSDEFKTLGLSISTKQFQEGVVLVGHTESRKQELCGQLDDLLLKGQLGSKEAERLRGRMIFYEGFTFGRIANSSVKALGRFCTGPSQTRTLDAGMKRSLQFLRERVLTGKPLAIERGLHSTWLVFTDGACNPESQTGSVGGVVADPSGQSLHFFGEEVPQHIMRDLFARSLNPIHELEVLPVLIAACLWGHLYTSSQVVYYIDNESSRMAYIRGDGETVRSSAIIQSFVRTEAEMQHRVWFGRVPSFSNPADAPSRLSFAEVLELGATRTNINWEEVSQHLGLEVGR</sequence>
<keyword evidence="4" id="KW-1185">Reference proteome</keyword>
<accession>A0A9P1GD06</accession>
<comment type="caution">
    <text evidence="2">The sequence shown here is derived from an EMBL/GenBank/DDBJ whole genome shotgun (WGS) entry which is preliminary data.</text>
</comment>
<evidence type="ECO:0000256" key="1">
    <source>
        <dbReference type="SAM" id="MobiDB-lite"/>
    </source>
</evidence>
<dbReference type="EMBL" id="CAMXCT030003785">
    <property type="protein sequence ID" value="CAL4793564.1"/>
    <property type="molecule type" value="Genomic_DNA"/>
</dbReference>
<dbReference type="EMBL" id="CAMXCT010003785">
    <property type="protein sequence ID" value="CAI4006252.1"/>
    <property type="molecule type" value="Genomic_DNA"/>
</dbReference>
<evidence type="ECO:0000313" key="2">
    <source>
        <dbReference type="EMBL" id="CAI4006252.1"/>
    </source>
</evidence>
<dbReference type="GO" id="GO:0003677">
    <property type="term" value="F:DNA binding"/>
    <property type="evidence" value="ECO:0007669"/>
    <property type="project" value="InterPro"/>
</dbReference>